<dbReference type="HAMAP" id="MF_01845">
    <property type="entry name" value="UPF0597"/>
    <property type="match status" value="1"/>
</dbReference>
<dbReference type="PIRSF" id="PIRSF006054">
    <property type="entry name" value="UCP006054"/>
    <property type="match status" value="1"/>
</dbReference>
<name>A0A9D2M0X1_9FIRM</name>
<dbReference type="PANTHER" id="PTHR30501:SF2">
    <property type="entry name" value="UPF0597 PROTEIN YHAM"/>
    <property type="match status" value="1"/>
</dbReference>
<dbReference type="InterPro" id="IPR005130">
    <property type="entry name" value="Ser_deHydtase-like_asu"/>
</dbReference>
<evidence type="ECO:0000259" key="2">
    <source>
        <dbReference type="Pfam" id="PF03313"/>
    </source>
</evidence>
<dbReference type="GO" id="GO:0019450">
    <property type="term" value="P:L-cysteine catabolic process to pyruvate"/>
    <property type="evidence" value="ECO:0007669"/>
    <property type="project" value="TreeGrafter"/>
</dbReference>
<evidence type="ECO:0000313" key="4">
    <source>
        <dbReference type="Proteomes" id="UP000824214"/>
    </source>
</evidence>
<keyword evidence="3" id="KW-0456">Lyase</keyword>
<dbReference type="AlphaFoldDB" id="A0A9D2M0X1"/>
<dbReference type="InterPro" id="IPR021144">
    <property type="entry name" value="UPF0597"/>
</dbReference>
<dbReference type="PANTHER" id="PTHR30501">
    <property type="entry name" value="UPF0597 PROTEIN YHAM"/>
    <property type="match status" value="1"/>
</dbReference>
<evidence type="ECO:0000313" key="3">
    <source>
        <dbReference type="EMBL" id="HJB38731.1"/>
    </source>
</evidence>
<organism evidence="3 4">
    <name type="scientific">Candidatus Acutalibacter ornithocaccae</name>
    <dbReference type="NCBI Taxonomy" id="2838416"/>
    <lineage>
        <taxon>Bacteria</taxon>
        <taxon>Bacillati</taxon>
        <taxon>Bacillota</taxon>
        <taxon>Clostridia</taxon>
        <taxon>Eubacteriales</taxon>
        <taxon>Acutalibacteraceae</taxon>
        <taxon>Acutalibacter</taxon>
    </lineage>
</organism>
<feature type="domain" description="Serine dehydratase-like alpha subunit" evidence="2">
    <location>
        <begin position="159"/>
        <end position="424"/>
    </location>
</feature>
<protein>
    <recommendedName>
        <fullName evidence="1">UPF0597 protein H9942_11815</fullName>
    </recommendedName>
</protein>
<comment type="caution">
    <text evidence="3">The sequence shown here is derived from an EMBL/GenBank/DDBJ whole genome shotgun (WGS) entry which is preliminary data.</text>
</comment>
<dbReference type="Proteomes" id="UP000824214">
    <property type="component" value="Unassembled WGS sequence"/>
</dbReference>
<sequence length="430" mass="45099">MDATTYQDYVNILHEELVPAMGCTEPIAIAYAAAVARQTLGRPAQRMEVEASGNIIKNVKSVFVPNTGGLRGIPAAAAAGMAAGDPALELEVLSSIGEGEQAAIRQYLADTPIAVKLADSPFIFDIAIRAWAGEDSALVRIVNYHTNIVRVERNGQVLKEVEAQAAAEEGLTDKSVLTVEGILEFAREAALADVEDAVGRQVRYNTAIAQEGLRGDYGANIGKVLLATYGDDVKIRAKAMAAAGSDARMNGCGLPVVIVSGSGNQGLTASLPVVEYAKELGADWETTLRAVLVSDLVTIHLKAEIGRLSAYCGAVSAGCGSGAGIAWLYGREKEPQALLKDVSHTIVNALAVDSGIVCDGAKASCAAKIASAVDAGLLGFYMYQNGQQFRGGDGIISKGVEETIRNIGLLATQGMRETDREILDIMTTRC</sequence>
<comment type="similarity">
    <text evidence="1">Belongs to the UPF0597 family.</text>
</comment>
<evidence type="ECO:0000256" key="1">
    <source>
        <dbReference type="HAMAP-Rule" id="MF_01845"/>
    </source>
</evidence>
<dbReference type="GO" id="GO:0080146">
    <property type="term" value="F:L-cysteine desulfhydrase activity"/>
    <property type="evidence" value="ECO:0007669"/>
    <property type="project" value="TreeGrafter"/>
</dbReference>
<dbReference type="EMBL" id="DWXZ01000253">
    <property type="protein sequence ID" value="HJB38731.1"/>
    <property type="molecule type" value="Genomic_DNA"/>
</dbReference>
<dbReference type="Pfam" id="PF03313">
    <property type="entry name" value="SDH_alpha"/>
    <property type="match status" value="1"/>
</dbReference>
<gene>
    <name evidence="3" type="ORF">H9942_11815</name>
</gene>
<reference evidence="3" key="1">
    <citation type="journal article" date="2021" name="PeerJ">
        <title>Extensive microbial diversity within the chicken gut microbiome revealed by metagenomics and culture.</title>
        <authorList>
            <person name="Gilroy R."/>
            <person name="Ravi A."/>
            <person name="Getino M."/>
            <person name="Pursley I."/>
            <person name="Horton D.L."/>
            <person name="Alikhan N.F."/>
            <person name="Baker D."/>
            <person name="Gharbi K."/>
            <person name="Hall N."/>
            <person name="Watson M."/>
            <person name="Adriaenssens E.M."/>
            <person name="Foster-Nyarko E."/>
            <person name="Jarju S."/>
            <person name="Secka A."/>
            <person name="Antonio M."/>
            <person name="Oren A."/>
            <person name="Chaudhuri R.R."/>
            <person name="La Ragione R."/>
            <person name="Hildebrand F."/>
            <person name="Pallen M.J."/>
        </authorList>
    </citation>
    <scope>NUCLEOTIDE SEQUENCE</scope>
    <source>
        <strain evidence="3">ChiBcolR8-3208</strain>
    </source>
</reference>
<accession>A0A9D2M0X1</accession>
<reference evidence="3" key="2">
    <citation type="submission" date="2021-04" db="EMBL/GenBank/DDBJ databases">
        <authorList>
            <person name="Gilroy R."/>
        </authorList>
    </citation>
    <scope>NUCLEOTIDE SEQUENCE</scope>
    <source>
        <strain evidence="3">ChiBcolR8-3208</strain>
    </source>
</reference>
<proteinExistence type="inferred from homology"/>